<evidence type="ECO:0000313" key="3">
    <source>
        <dbReference type="Proteomes" id="UP000001068"/>
    </source>
</evidence>
<evidence type="ECO:0000259" key="1">
    <source>
        <dbReference type="PROSITE" id="PS50987"/>
    </source>
</evidence>
<dbReference type="KEGG" id="dmu:Desmu_0599"/>
<dbReference type="PROSITE" id="PS50987">
    <property type="entry name" value="HTH_ARSR_2"/>
    <property type="match status" value="1"/>
</dbReference>
<dbReference type="GeneID" id="10153293"/>
<dbReference type="STRING" id="765177.Desmu_0599"/>
<dbReference type="GO" id="GO:0003700">
    <property type="term" value="F:DNA-binding transcription factor activity"/>
    <property type="evidence" value="ECO:0007669"/>
    <property type="project" value="InterPro"/>
</dbReference>
<dbReference type="SUPFAM" id="SSF46785">
    <property type="entry name" value="Winged helix' DNA-binding domain"/>
    <property type="match status" value="1"/>
</dbReference>
<dbReference type="Pfam" id="PF01978">
    <property type="entry name" value="TrmB"/>
    <property type="match status" value="1"/>
</dbReference>
<dbReference type="InterPro" id="IPR001845">
    <property type="entry name" value="HTH_ArsR_DNA-bd_dom"/>
</dbReference>
<dbReference type="HOGENOM" id="CLU_1998658_0_0_2"/>
<protein>
    <submittedName>
        <fullName evidence="2">Regulatory protein ArsR</fullName>
    </submittedName>
</protein>
<feature type="domain" description="HTH arsR-type" evidence="1">
    <location>
        <begin position="1"/>
        <end position="97"/>
    </location>
</feature>
<dbReference type="Gene3D" id="1.10.10.10">
    <property type="entry name" value="Winged helix-like DNA-binding domain superfamily/Winged helix DNA-binding domain"/>
    <property type="match status" value="1"/>
</dbReference>
<dbReference type="InterPro" id="IPR002831">
    <property type="entry name" value="Tscrpt_reg_TrmB_N"/>
</dbReference>
<dbReference type="InterPro" id="IPR036390">
    <property type="entry name" value="WH_DNA-bd_sf"/>
</dbReference>
<dbReference type="eggNOG" id="arCOG02795">
    <property type="taxonomic scope" value="Archaea"/>
</dbReference>
<dbReference type="InterPro" id="IPR036388">
    <property type="entry name" value="WH-like_DNA-bd_sf"/>
</dbReference>
<dbReference type="AlphaFoldDB" id="E8R8T1"/>
<reference evidence="3" key="1">
    <citation type="submission" date="2010-11" db="EMBL/GenBank/DDBJ databases">
        <title>The complete genome of Desulfurococcus mucosus DSM 2162.</title>
        <authorList>
            <consortium name="US DOE Joint Genome Institute (JGI-PGF)"/>
            <person name="Lucas S."/>
            <person name="Copeland A."/>
            <person name="Lapidus A."/>
            <person name="Bruce D."/>
            <person name="Goodwin L."/>
            <person name="Pitluck S."/>
            <person name="Kyrpides N."/>
            <person name="Mavromatis K."/>
            <person name="Pagani I."/>
            <person name="Ivanova N."/>
            <person name="Ovchinnikova G."/>
            <person name="Chertkov O."/>
            <person name="Held B."/>
            <person name="Brettin T."/>
            <person name="Detter J.C."/>
            <person name="Tapia R."/>
            <person name="Han C."/>
            <person name="Land M."/>
            <person name="Hauser L."/>
            <person name="Markowitz V."/>
            <person name="Cheng J.-F."/>
            <person name="Hugenholtz P."/>
            <person name="Woyke T."/>
            <person name="Wu D."/>
            <person name="Wirth R."/>
            <person name="Bilek Y."/>
            <person name="Hader T."/>
            <person name="Klenk H.-P."/>
            <person name="Eisen J.A."/>
        </authorList>
    </citation>
    <scope>NUCLEOTIDE SEQUENCE [LARGE SCALE GENOMIC DNA]</scope>
    <source>
        <strain evidence="3">ATCC 35584 / DSM 2162 / JCM 9187 / O7/1</strain>
    </source>
</reference>
<dbReference type="EMBL" id="CP002363">
    <property type="protein sequence ID" value="ADV64907.1"/>
    <property type="molecule type" value="Genomic_DNA"/>
</dbReference>
<gene>
    <name evidence="2" type="ordered locus">Desmu_0599</name>
</gene>
<sequence precursor="true">MNGLLTLLSLIGLKPNMARIIAILLLSNKALSLSEVCNATGYAKSRVSEIMRILEAKGLVEVSIVKKKAYYKVRVEALRKHIEEHLERLARSLEEAHRESGVRDFMEIAEAVRRLQVKR</sequence>
<organism evidence="2 3">
    <name type="scientific">Desulfurococcus mucosus (strain ATCC 35584 / DSM 2162 / JCM 9187 / O7/1)</name>
    <dbReference type="NCBI Taxonomy" id="765177"/>
    <lineage>
        <taxon>Archaea</taxon>
        <taxon>Thermoproteota</taxon>
        <taxon>Thermoprotei</taxon>
        <taxon>Desulfurococcales</taxon>
        <taxon>Desulfurococcaceae</taxon>
        <taxon>Desulfurococcus</taxon>
    </lineage>
</organism>
<dbReference type="RefSeq" id="WP_013562129.1">
    <property type="nucleotide sequence ID" value="NC_014961.1"/>
</dbReference>
<evidence type="ECO:0000313" key="2">
    <source>
        <dbReference type="EMBL" id="ADV64907.1"/>
    </source>
</evidence>
<proteinExistence type="predicted"/>
<keyword evidence="3" id="KW-1185">Reference proteome</keyword>
<reference evidence="2 3" key="2">
    <citation type="journal article" date="2011" name="Stand. Genomic Sci.">
        <title>Complete genome sequence of Desulfurococcus mucosus type strain (O7/1).</title>
        <authorList>
            <person name="Wirth R."/>
            <person name="Chertkov O."/>
            <person name="Held B."/>
            <person name="Lapidus A."/>
            <person name="Nolan M."/>
            <person name="Lucas S."/>
            <person name="Hammon N."/>
            <person name="Deshpande S."/>
            <person name="Cheng J.F."/>
            <person name="Tapia R."/>
            <person name="Han C."/>
            <person name="Goodwin L."/>
            <person name="Pitluck S."/>
            <person name="Liolios K."/>
            <person name="Ioanna P."/>
            <person name="Ivanova N."/>
            <person name="Mavromatis K."/>
            <person name="Mikhailova N."/>
            <person name="Pati A."/>
            <person name="Chen A."/>
            <person name="Palaniappan K."/>
            <person name="Land M."/>
            <person name="Hauser L."/>
            <person name="Chang Y.J."/>
            <person name="Jeffries C.D."/>
            <person name="Bilek Y."/>
            <person name="Hader T."/>
            <person name="Rohde M."/>
            <person name="Spring S."/>
            <person name="Sikorski J."/>
            <person name="Goker M."/>
            <person name="Woyke T."/>
            <person name="Bristow J."/>
            <person name="Eisen J.A."/>
            <person name="Markowitz V."/>
            <person name="Hugenholtz P."/>
            <person name="Kyrpides N.C."/>
            <person name="Klenk H.P."/>
        </authorList>
    </citation>
    <scope>NUCLEOTIDE SEQUENCE [LARGE SCALE GENOMIC DNA]</scope>
    <source>
        <strain evidence="3">ATCC 35584 / DSM 2162 / JCM 9187 / O7/1</strain>
    </source>
</reference>
<dbReference type="Proteomes" id="UP000001068">
    <property type="component" value="Chromosome"/>
</dbReference>
<name>E8R8T1_DESM0</name>
<accession>E8R8T1</accession>